<organism evidence="1">
    <name type="scientific">Brachypodium distachyon</name>
    <name type="common">Purple false brome</name>
    <name type="synonym">Trachynia distachya</name>
    <dbReference type="NCBI Taxonomy" id="15368"/>
    <lineage>
        <taxon>Eukaryota</taxon>
        <taxon>Viridiplantae</taxon>
        <taxon>Streptophyta</taxon>
        <taxon>Embryophyta</taxon>
        <taxon>Tracheophyta</taxon>
        <taxon>Spermatophyta</taxon>
        <taxon>Magnoliopsida</taxon>
        <taxon>Liliopsida</taxon>
        <taxon>Poales</taxon>
        <taxon>Poaceae</taxon>
        <taxon>BOP clade</taxon>
        <taxon>Pooideae</taxon>
        <taxon>Stipodae</taxon>
        <taxon>Brachypodieae</taxon>
        <taxon>Brachypodium</taxon>
    </lineage>
</organism>
<dbReference type="EnsemblPlants" id="PNT75505">
    <property type="protein sequence ID" value="PNT75505"/>
    <property type="gene ID" value="BRADI_1g33745v3"/>
</dbReference>
<name>A0A2K2DMJ2_BRADI</name>
<reference evidence="1" key="2">
    <citation type="submission" date="2017-06" db="EMBL/GenBank/DDBJ databases">
        <title>WGS assembly of Brachypodium distachyon.</title>
        <authorList>
            <consortium name="The International Brachypodium Initiative"/>
            <person name="Lucas S."/>
            <person name="Harmon-Smith M."/>
            <person name="Lail K."/>
            <person name="Tice H."/>
            <person name="Grimwood J."/>
            <person name="Bruce D."/>
            <person name="Barry K."/>
            <person name="Shu S."/>
            <person name="Lindquist E."/>
            <person name="Wang M."/>
            <person name="Pitluck S."/>
            <person name="Vogel J.P."/>
            <person name="Garvin D.F."/>
            <person name="Mockler T.C."/>
            <person name="Schmutz J."/>
            <person name="Rokhsar D."/>
            <person name="Bevan M.W."/>
        </authorList>
    </citation>
    <scope>NUCLEOTIDE SEQUENCE</scope>
    <source>
        <strain evidence="1">Bd21</strain>
    </source>
</reference>
<accession>A0A2K2DMJ2</accession>
<proteinExistence type="predicted"/>
<reference evidence="2" key="3">
    <citation type="submission" date="2018-08" db="UniProtKB">
        <authorList>
            <consortium name="EnsemblPlants"/>
        </authorList>
    </citation>
    <scope>IDENTIFICATION</scope>
    <source>
        <strain evidence="2">cv. Bd21</strain>
    </source>
</reference>
<gene>
    <name evidence="1" type="ORF">BRADI_1g33745v3</name>
</gene>
<reference evidence="1 2" key="1">
    <citation type="journal article" date="2010" name="Nature">
        <title>Genome sequencing and analysis of the model grass Brachypodium distachyon.</title>
        <authorList>
            <consortium name="International Brachypodium Initiative"/>
        </authorList>
    </citation>
    <scope>NUCLEOTIDE SEQUENCE [LARGE SCALE GENOMIC DNA]</scope>
    <source>
        <strain evidence="1 2">Bd21</strain>
    </source>
</reference>
<dbReference type="InParanoid" id="A0A2K2DMJ2"/>
<evidence type="ECO:0000313" key="1">
    <source>
        <dbReference type="EMBL" id="PNT75505.1"/>
    </source>
</evidence>
<evidence type="ECO:0000313" key="2">
    <source>
        <dbReference type="EnsemblPlants" id="PNT75505"/>
    </source>
</evidence>
<dbReference type="Gramene" id="PNT75505">
    <property type="protein sequence ID" value="PNT75505"/>
    <property type="gene ID" value="BRADI_1g33745v3"/>
</dbReference>
<sequence>MIIIIVSGRHEFRTSKTSKYLSRHSGRSYHAIKNHIRVPTKMNTKTKVAVQATFTCNSEEP</sequence>
<evidence type="ECO:0000313" key="3">
    <source>
        <dbReference type="Proteomes" id="UP000008810"/>
    </source>
</evidence>
<dbReference type="Proteomes" id="UP000008810">
    <property type="component" value="Chromosome 1"/>
</dbReference>
<protein>
    <submittedName>
        <fullName evidence="1 2">Uncharacterized protein</fullName>
    </submittedName>
</protein>
<dbReference type="EMBL" id="CM000880">
    <property type="protein sequence ID" value="PNT75505.1"/>
    <property type="molecule type" value="Genomic_DNA"/>
</dbReference>
<keyword evidence="3" id="KW-1185">Reference proteome</keyword>
<dbReference type="AlphaFoldDB" id="A0A2K2DMJ2"/>